<evidence type="ECO:0000256" key="6">
    <source>
        <dbReference type="ARBA" id="ARBA00022833"/>
    </source>
</evidence>
<dbReference type="PANTHER" id="PTHR24379">
    <property type="entry name" value="KRAB AND ZINC FINGER DOMAIN-CONTAINING"/>
    <property type="match status" value="1"/>
</dbReference>
<evidence type="ECO:0000313" key="15">
    <source>
        <dbReference type="Proteomes" id="UP000472277"/>
    </source>
</evidence>
<feature type="domain" description="C2H2-type" evidence="13">
    <location>
        <begin position="538"/>
        <end position="561"/>
    </location>
</feature>
<feature type="domain" description="C2H2-type" evidence="13">
    <location>
        <begin position="710"/>
        <end position="737"/>
    </location>
</feature>
<dbReference type="GO" id="GO:0005634">
    <property type="term" value="C:nucleus"/>
    <property type="evidence" value="ECO:0007669"/>
    <property type="project" value="UniProtKB-SubCell"/>
</dbReference>
<keyword evidence="4" id="KW-0677">Repeat</keyword>
<feature type="domain" description="C2H2-type" evidence="13">
    <location>
        <begin position="626"/>
        <end position="653"/>
    </location>
</feature>
<keyword evidence="6" id="KW-0862">Zinc</keyword>
<evidence type="ECO:0000313" key="14">
    <source>
        <dbReference type="Ensembl" id="ENSSTUP00000091327.1"/>
    </source>
</evidence>
<dbReference type="GeneTree" id="ENSGT00940000156207"/>
<keyword evidence="8" id="KW-0238">DNA-binding</keyword>
<dbReference type="FunFam" id="3.30.160.60:FF:000100">
    <property type="entry name" value="Zinc finger 45-like"/>
    <property type="match status" value="1"/>
</dbReference>
<keyword evidence="3" id="KW-0479">Metal-binding</keyword>
<dbReference type="Pfam" id="PF00096">
    <property type="entry name" value="zf-C2H2"/>
    <property type="match status" value="9"/>
</dbReference>
<dbReference type="FunFam" id="3.30.160.60:FF:000065">
    <property type="entry name" value="B-cell CLL/lymphoma 6, member B"/>
    <property type="match status" value="1"/>
</dbReference>
<dbReference type="PROSITE" id="PS50157">
    <property type="entry name" value="ZINC_FINGER_C2H2_2"/>
    <property type="match status" value="14"/>
</dbReference>
<dbReference type="Gene3D" id="3.30.160.60">
    <property type="entry name" value="Classic Zinc Finger"/>
    <property type="match status" value="11"/>
</dbReference>
<feature type="domain" description="C2H2-type" evidence="13">
    <location>
        <begin position="682"/>
        <end position="709"/>
    </location>
</feature>
<dbReference type="FunFam" id="3.30.160.60:FF:002716">
    <property type="entry name" value="Zinc finger protein 212"/>
    <property type="match status" value="1"/>
</dbReference>
<dbReference type="AlphaFoldDB" id="A0A674D5N2"/>
<evidence type="ECO:0000256" key="2">
    <source>
        <dbReference type="ARBA" id="ARBA00006991"/>
    </source>
</evidence>
<dbReference type="RefSeq" id="XP_029596715.1">
    <property type="nucleotide sequence ID" value="XM_029740855.1"/>
</dbReference>
<keyword evidence="7" id="KW-0805">Transcription regulation</keyword>
<dbReference type="Pfam" id="PF13912">
    <property type="entry name" value="zf-C2H2_6"/>
    <property type="match status" value="2"/>
</dbReference>
<protein>
    <submittedName>
        <fullName evidence="14">Oocyte zinc finger protein XlCOF6-like</fullName>
    </submittedName>
</protein>
<dbReference type="InterPro" id="IPR036236">
    <property type="entry name" value="Znf_C2H2_sf"/>
</dbReference>
<dbReference type="InParanoid" id="A0A674D5N2"/>
<accession>A0A674D5N2</accession>
<evidence type="ECO:0000256" key="1">
    <source>
        <dbReference type="ARBA" id="ARBA00004123"/>
    </source>
</evidence>
<dbReference type="CDD" id="cd11657">
    <property type="entry name" value="TIN2_N"/>
    <property type="match status" value="1"/>
</dbReference>
<dbReference type="KEGG" id="stru:115179381"/>
<dbReference type="FunFam" id="3.30.160.60:FF:001485">
    <property type="entry name" value="Krueppel-related zinc finger protein"/>
    <property type="match status" value="1"/>
</dbReference>
<feature type="compositionally biased region" description="Polar residues" evidence="12">
    <location>
        <begin position="353"/>
        <end position="382"/>
    </location>
</feature>
<comment type="subcellular location">
    <subcellularLocation>
        <location evidence="1">Nucleus</location>
    </subcellularLocation>
</comment>
<evidence type="ECO:0000256" key="9">
    <source>
        <dbReference type="ARBA" id="ARBA00023163"/>
    </source>
</evidence>
<evidence type="ECO:0000256" key="7">
    <source>
        <dbReference type="ARBA" id="ARBA00023015"/>
    </source>
</evidence>
<evidence type="ECO:0000256" key="3">
    <source>
        <dbReference type="ARBA" id="ARBA00022723"/>
    </source>
</evidence>
<feature type="domain" description="C2H2-type" evidence="13">
    <location>
        <begin position="566"/>
        <end position="593"/>
    </location>
</feature>
<dbReference type="FunFam" id="3.30.160.60:FF:001370">
    <property type="entry name" value="Zinc finger protein"/>
    <property type="match status" value="1"/>
</dbReference>
<feature type="domain" description="C2H2-type" evidence="13">
    <location>
        <begin position="738"/>
        <end position="765"/>
    </location>
</feature>
<evidence type="ECO:0000256" key="12">
    <source>
        <dbReference type="SAM" id="MobiDB-lite"/>
    </source>
</evidence>
<dbReference type="PANTHER" id="PTHR24379:SF121">
    <property type="entry name" value="C2H2-TYPE DOMAIN-CONTAINING PROTEIN"/>
    <property type="match status" value="1"/>
</dbReference>
<evidence type="ECO:0000256" key="5">
    <source>
        <dbReference type="ARBA" id="ARBA00022771"/>
    </source>
</evidence>
<sequence>MEHLSSPTLLEALLDSNSASTSATLIILTCQDGPLPLSSLRLLVPPLRLMSAVMWQVVGRRSLEHYGKLEDFVCLVTETVPELLTDRQRALLLLGLRAKMSQEWIVEDVAPELIQTHLDRIQSICLTKSSDKAFEDAKARLMAYTQRSPGDRWAFGQYFNAELESLVCVFLSRLEELLPVPDFKQAASWLDSVPGGVDECLQSIPHSDRLRSVLQSQTCCREHLVNIDSSPSQTNLLSSLPVCLPNMMVYHPSAHSDSESEPFPEERMDEEQEKVCIKREDDEKSKVAELIGQDQESANRVAGETETSNLGILGFIVQRQSIMIIPQPGQQSLAVVSQSAPTLTLPVACRGQTAVSSPPGQSRPSPERNTVPVSSQKPQASPGSIIPESSDKPVECIRVESDTDSPTGESSSSGTHPSSVSHNPRRVAHKCPTCGKCFIYRSQVLRHLTTHSRGGRYKCAQCGVDFPTPWSLNDHKRSVCVNATLDCAQCGKRFASLREQYRHRLTHKTNTCFQCGAGFRTKLELTRHHKTHWAQPLHQCCLCGKRFRLLSSLTNHKQTHSSGGGFACTQCERVFGSAKERDAHRQMHRVPKLVCPVCGETFTSQAKLIKHQQTHPVPEGSEGQRYKCRYCEETFTGLTLMRIHQRSHLVDRPHQCDQCEKSFTTLGSLQSHLRTHSEEKPFLCAHCGKRFRTKDGMEGHLRIHTGEKPFHCSYCGKRFTALAGLNVHVRRHTGERPYVCEVCGKAWPSGGDLQKHMRCHTGERPYSCVDCGKTFSISCHLTEHMKTHSGEKPFSCPECGKSLKRKFDLKKHLLTHSGVRPYPCPRCDKSYTRRTHLNRHLQKHSAELLAAAL</sequence>
<evidence type="ECO:0000256" key="11">
    <source>
        <dbReference type="PROSITE-ProRule" id="PRU00042"/>
    </source>
</evidence>
<dbReference type="SUPFAM" id="SSF57667">
    <property type="entry name" value="beta-beta-alpha zinc fingers"/>
    <property type="match status" value="8"/>
</dbReference>
<dbReference type="InterPro" id="IPR013087">
    <property type="entry name" value="Znf_C2H2_type"/>
</dbReference>
<feature type="domain" description="C2H2-type" evidence="13">
    <location>
        <begin position="429"/>
        <end position="452"/>
    </location>
</feature>
<dbReference type="InterPro" id="IPR029400">
    <property type="entry name" value="TINF2_N"/>
</dbReference>
<evidence type="ECO:0000256" key="10">
    <source>
        <dbReference type="ARBA" id="ARBA00023242"/>
    </source>
</evidence>
<keyword evidence="5 11" id="KW-0863">Zinc-finger</keyword>
<comment type="similarity">
    <text evidence="2">Belongs to the krueppel C2H2-type zinc-finger protein family.</text>
</comment>
<dbReference type="Proteomes" id="UP000472277">
    <property type="component" value="Chromosome 39"/>
</dbReference>
<feature type="domain" description="C2H2-type" evidence="13">
    <location>
        <begin position="654"/>
        <end position="681"/>
    </location>
</feature>
<feature type="compositionally biased region" description="Basic and acidic residues" evidence="12">
    <location>
        <begin position="389"/>
        <end position="401"/>
    </location>
</feature>
<feature type="domain" description="C2H2-type" evidence="13">
    <location>
        <begin position="485"/>
        <end position="507"/>
    </location>
</feature>
<dbReference type="GO" id="GO:0008270">
    <property type="term" value="F:zinc ion binding"/>
    <property type="evidence" value="ECO:0007669"/>
    <property type="project" value="UniProtKB-KW"/>
</dbReference>
<reference evidence="14" key="2">
    <citation type="submission" date="2025-09" db="UniProtKB">
        <authorList>
            <consortium name="Ensembl"/>
        </authorList>
    </citation>
    <scope>IDENTIFICATION</scope>
</reference>
<dbReference type="Ensembl" id="ENSSTUT00000097164.1">
    <property type="protein sequence ID" value="ENSSTUP00000091327.1"/>
    <property type="gene ID" value="ENSSTUG00000040149.1"/>
</dbReference>
<gene>
    <name evidence="14" type="primary">LOC115179381</name>
</gene>
<dbReference type="GeneID" id="115179381"/>
<feature type="compositionally biased region" description="Low complexity" evidence="12">
    <location>
        <begin position="404"/>
        <end position="422"/>
    </location>
</feature>
<reference evidence="14" key="1">
    <citation type="submission" date="2025-08" db="UniProtKB">
        <authorList>
            <consortium name="Ensembl"/>
        </authorList>
    </citation>
    <scope>IDENTIFICATION</scope>
</reference>
<keyword evidence="15" id="KW-1185">Reference proteome</keyword>
<evidence type="ECO:0000259" key="13">
    <source>
        <dbReference type="PROSITE" id="PS50157"/>
    </source>
</evidence>
<feature type="compositionally biased region" description="Acidic residues" evidence="12">
    <location>
        <begin position="259"/>
        <end position="272"/>
    </location>
</feature>
<proteinExistence type="inferred from homology"/>
<dbReference type="GO" id="GO:0003690">
    <property type="term" value="F:double-stranded DNA binding"/>
    <property type="evidence" value="ECO:0007669"/>
    <property type="project" value="UniProtKB-ARBA"/>
</dbReference>
<feature type="region of interest" description="Disordered" evidence="12">
    <location>
        <begin position="352"/>
        <end position="425"/>
    </location>
</feature>
<keyword evidence="10" id="KW-0539">Nucleus</keyword>
<dbReference type="OrthoDB" id="40579at2759"/>
<dbReference type="PROSITE" id="PS00028">
    <property type="entry name" value="ZINC_FINGER_C2H2_1"/>
    <property type="match status" value="14"/>
</dbReference>
<evidence type="ECO:0000256" key="8">
    <source>
        <dbReference type="ARBA" id="ARBA00023125"/>
    </source>
</evidence>
<dbReference type="FunFam" id="3.30.160.60:FF:000287">
    <property type="entry name" value="PR domain zinc finger protein 10"/>
    <property type="match status" value="1"/>
</dbReference>
<feature type="domain" description="C2H2-type" evidence="13">
    <location>
        <begin position="794"/>
        <end position="821"/>
    </location>
</feature>
<feature type="region of interest" description="Disordered" evidence="12">
    <location>
        <begin position="253"/>
        <end position="273"/>
    </location>
</feature>
<dbReference type="OMA" id="NFHNNTH"/>
<evidence type="ECO:0000256" key="4">
    <source>
        <dbReference type="ARBA" id="ARBA00022737"/>
    </source>
</evidence>
<dbReference type="FunFam" id="3.30.160.60:FF:000286">
    <property type="entry name" value="Zinc finger protein 770"/>
    <property type="match status" value="1"/>
</dbReference>
<name>A0A674D5N2_SALTR</name>
<feature type="domain" description="C2H2-type" evidence="13">
    <location>
        <begin position="593"/>
        <end position="615"/>
    </location>
</feature>
<organism evidence="14 15">
    <name type="scientific">Salmo trutta</name>
    <name type="common">Brown trout</name>
    <dbReference type="NCBI Taxonomy" id="8032"/>
    <lineage>
        <taxon>Eukaryota</taxon>
        <taxon>Metazoa</taxon>
        <taxon>Chordata</taxon>
        <taxon>Craniata</taxon>
        <taxon>Vertebrata</taxon>
        <taxon>Euteleostomi</taxon>
        <taxon>Actinopterygii</taxon>
        <taxon>Neopterygii</taxon>
        <taxon>Teleostei</taxon>
        <taxon>Protacanthopterygii</taxon>
        <taxon>Salmoniformes</taxon>
        <taxon>Salmonidae</taxon>
        <taxon>Salmoninae</taxon>
        <taxon>Salmo</taxon>
    </lineage>
</organism>
<feature type="domain" description="C2H2-type" evidence="13">
    <location>
        <begin position="766"/>
        <end position="793"/>
    </location>
</feature>
<keyword evidence="9" id="KW-0804">Transcription</keyword>
<feature type="domain" description="C2H2-type" evidence="13">
    <location>
        <begin position="822"/>
        <end position="849"/>
    </location>
</feature>
<feature type="domain" description="C2H2-type" evidence="13">
    <location>
        <begin position="510"/>
        <end position="532"/>
    </location>
</feature>
<dbReference type="Pfam" id="PF14973">
    <property type="entry name" value="TINF2_N"/>
    <property type="match status" value="1"/>
</dbReference>
<dbReference type="SMART" id="SM00355">
    <property type="entry name" value="ZnF_C2H2"/>
    <property type="match status" value="15"/>
</dbReference>